<accession>A0A5J4QC25</accession>
<protein>
    <submittedName>
        <fullName evidence="2">Uncharacterized protein</fullName>
    </submittedName>
</protein>
<proteinExistence type="predicted"/>
<keyword evidence="1" id="KW-0812">Transmembrane</keyword>
<sequence>ILFCLTLITPVTLFLTIPLVLVCAVPLALFTPVYMFEDISIVRAFIKSFRLGFATWGGIFVVGLLLGIMAYILTAIASVPWYVAFMVKQIFIFSDMQSGITVSVGYGVMLYIFAVIQVFCSYLSRTLIEIGLAYQYSHAREKIDNISSKENTGNVEQQS</sequence>
<feature type="transmembrane region" description="Helical" evidence="1">
    <location>
        <begin position="57"/>
        <end position="83"/>
    </location>
</feature>
<feature type="transmembrane region" description="Helical" evidence="1">
    <location>
        <begin position="12"/>
        <end position="36"/>
    </location>
</feature>
<feature type="transmembrane region" description="Helical" evidence="1">
    <location>
        <begin position="103"/>
        <end position="123"/>
    </location>
</feature>
<dbReference type="EMBL" id="SNRY01004002">
    <property type="protein sequence ID" value="KAA6319072.1"/>
    <property type="molecule type" value="Genomic_DNA"/>
</dbReference>
<gene>
    <name evidence="2" type="ORF">EZS27_030995</name>
</gene>
<feature type="non-terminal residue" evidence="2">
    <location>
        <position position="1"/>
    </location>
</feature>
<organism evidence="2">
    <name type="scientific">termite gut metagenome</name>
    <dbReference type="NCBI Taxonomy" id="433724"/>
    <lineage>
        <taxon>unclassified sequences</taxon>
        <taxon>metagenomes</taxon>
        <taxon>organismal metagenomes</taxon>
    </lineage>
</organism>
<comment type="caution">
    <text evidence="2">The sequence shown here is derived from an EMBL/GenBank/DDBJ whole genome shotgun (WGS) entry which is preliminary data.</text>
</comment>
<evidence type="ECO:0000313" key="2">
    <source>
        <dbReference type="EMBL" id="KAA6319072.1"/>
    </source>
</evidence>
<dbReference type="AlphaFoldDB" id="A0A5J4QC25"/>
<reference evidence="2" key="1">
    <citation type="submission" date="2019-03" db="EMBL/GenBank/DDBJ databases">
        <title>Single cell metagenomics reveals metabolic interactions within the superorganism composed of flagellate Streblomastix strix and complex community of Bacteroidetes bacteria on its surface.</title>
        <authorList>
            <person name="Treitli S.C."/>
            <person name="Kolisko M."/>
            <person name="Husnik F."/>
            <person name="Keeling P."/>
            <person name="Hampl V."/>
        </authorList>
    </citation>
    <scope>NUCLEOTIDE SEQUENCE</scope>
    <source>
        <strain evidence="2">STM</strain>
    </source>
</reference>
<name>A0A5J4QC25_9ZZZZ</name>
<keyword evidence="1" id="KW-0472">Membrane</keyword>
<evidence type="ECO:0000256" key="1">
    <source>
        <dbReference type="SAM" id="Phobius"/>
    </source>
</evidence>
<keyword evidence="1" id="KW-1133">Transmembrane helix</keyword>